<keyword evidence="3" id="KW-1185">Reference proteome</keyword>
<protein>
    <submittedName>
        <fullName evidence="2">Uncharacterized protein</fullName>
    </submittedName>
</protein>
<feature type="compositionally biased region" description="Basic residues" evidence="1">
    <location>
        <begin position="231"/>
        <end position="241"/>
    </location>
</feature>
<dbReference type="Proteomes" id="UP000594638">
    <property type="component" value="Unassembled WGS sequence"/>
</dbReference>
<dbReference type="EMBL" id="CACTIH010002506">
    <property type="protein sequence ID" value="CAA2976672.1"/>
    <property type="molecule type" value="Genomic_DNA"/>
</dbReference>
<feature type="region of interest" description="Disordered" evidence="1">
    <location>
        <begin position="607"/>
        <end position="631"/>
    </location>
</feature>
<feature type="compositionally biased region" description="Basic and acidic residues" evidence="1">
    <location>
        <begin position="376"/>
        <end position="386"/>
    </location>
</feature>
<feature type="non-terminal residue" evidence="2">
    <location>
        <position position="709"/>
    </location>
</feature>
<reference evidence="2 3" key="1">
    <citation type="submission" date="2019-12" db="EMBL/GenBank/DDBJ databases">
        <authorList>
            <person name="Alioto T."/>
            <person name="Alioto T."/>
            <person name="Gomez Garrido J."/>
        </authorList>
    </citation>
    <scope>NUCLEOTIDE SEQUENCE [LARGE SCALE GENOMIC DNA]</scope>
</reference>
<feature type="compositionally biased region" description="Basic and acidic residues" evidence="1">
    <location>
        <begin position="257"/>
        <end position="267"/>
    </location>
</feature>
<sequence>RFAFGLVLVHGRDPRPRLSLRKQSRLESLAETATNKQTNERANARTHVNAIFQFRRAEREKQDPREHNETNRAAKLNCTAQAHARAHLRAIAISAGGWAWLQPSADGCPSGADGEHSPESKCSPPAPAWLPWAAANSAGPRGRAADKMSPRRTAAGPSPATAAGLLIAAADQGLRMQPKKAALGWIAAGGGRRLPGRKTAARVRPGAAMQPFVHSTNRDSSSRRSSWATHTHTHTRVRARACRVPPKAQARPPEASASKDEREDAQAKRGLAPAIGRSRRTPIESGHWRRLIARRPSFREQPHRPGPWPPRVSLTRACTLPAKSRWCSSDRARERTRHGPTQLSGRRHGLGCEQILLPAGPARLQRHGVSSPGPHSEGDRRGEKSPPVRKWTRAVREKLELTRLPRPPPPTRIKRTRLGKSRRKTSILNRFLFKKFEEKHRPTVEDLFTKEFDLGSIEIKVSERTLCLYFSRRSAGGRAGKQTSRQTDDRAGAPTFPGRELGRVGKLGKLARGRLGALRRSYRDSRTGLAFGLDENRPDGARHQTRRRANAFDGLIPGSLLLFCFAIRARLGPARGSPSGDYAANFWPNFGPTSECRLLASSERFAPRDIRPTRRAQPSTAEAPTRPPGLNASESALVLRHPARSPLARVVRSLADGGADRDPLARTPPGTEVALCDASSRGCMRACAPGPERWAARTNLWSRRRRQAR</sequence>
<feature type="region of interest" description="Disordered" evidence="1">
    <location>
        <begin position="293"/>
        <end position="314"/>
    </location>
</feature>
<dbReference type="AlphaFoldDB" id="A0A8S0RCZ1"/>
<name>A0A8S0RCZ1_OLEEU</name>
<dbReference type="Gramene" id="OE9A036972T1">
    <property type="protein sequence ID" value="OE9A036972C1"/>
    <property type="gene ID" value="OE9A036972"/>
</dbReference>
<feature type="region of interest" description="Disordered" evidence="1">
    <location>
        <begin position="212"/>
        <end position="269"/>
    </location>
</feature>
<comment type="caution">
    <text evidence="2">The sequence shown here is derived from an EMBL/GenBank/DDBJ whole genome shotgun (WGS) entry which is preliminary data.</text>
</comment>
<gene>
    <name evidence="2" type="ORF">OLEA9_A036972</name>
</gene>
<feature type="region of interest" description="Disordered" evidence="1">
    <location>
        <begin position="136"/>
        <end position="158"/>
    </location>
</feature>
<evidence type="ECO:0000313" key="3">
    <source>
        <dbReference type="Proteomes" id="UP000594638"/>
    </source>
</evidence>
<accession>A0A8S0RCZ1</accession>
<dbReference type="OrthoDB" id="265044at2759"/>
<feature type="region of interest" description="Disordered" evidence="1">
    <location>
        <begin position="477"/>
        <end position="498"/>
    </location>
</feature>
<evidence type="ECO:0000313" key="2">
    <source>
        <dbReference type="EMBL" id="CAA2976672.1"/>
    </source>
</evidence>
<organism evidence="2 3">
    <name type="scientific">Olea europaea subsp. europaea</name>
    <dbReference type="NCBI Taxonomy" id="158383"/>
    <lineage>
        <taxon>Eukaryota</taxon>
        <taxon>Viridiplantae</taxon>
        <taxon>Streptophyta</taxon>
        <taxon>Embryophyta</taxon>
        <taxon>Tracheophyta</taxon>
        <taxon>Spermatophyta</taxon>
        <taxon>Magnoliopsida</taxon>
        <taxon>eudicotyledons</taxon>
        <taxon>Gunneridae</taxon>
        <taxon>Pentapetalae</taxon>
        <taxon>asterids</taxon>
        <taxon>lamiids</taxon>
        <taxon>Lamiales</taxon>
        <taxon>Oleaceae</taxon>
        <taxon>Oleeae</taxon>
        <taxon>Olea</taxon>
    </lineage>
</organism>
<proteinExistence type="predicted"/>
<evidence type="ECO:0000256" key="1">
    <source>
        <dbReference type="SAM" id="MobiDB-lite"/>
    </source>
</evidence>
<feature type="region of interest" description="Disordered" evidence="1">
    <location>
        <begin position="360"/>
        <end position="393"/>
    </location>
</feature>